<evidence type="ECO:0000313" key="1">
    <source>
        <dbReference type="EMBL" id="CAA9368518.1"/>
    </source>
</evidence>
<gene>
    <name evidence="1" type="ORF">AVDCRST_MAG89-4345</name>
</gene>
<feature type="non-terminal residue" evidence="1">
    <location>
        <position position="70"/>
    </location>
</feature>
<dbReference type="AlphaFoldDB" id="A0A6J4MWF4"/>
<organism evidence="1">
    <name type="scientific">uncultured Gemmatimonadota bacterium</name>
    <dbReference type="NCBI Taxonomy" id="203437"/>
    <lineage>
        <taxon>Bacteria</taxon>
        <taxon>Pseudomonadati</taxon>
        <taxon>Gemmatimonadota</taxon>
        <taxon>environmental samples</taxon>
    </lineage>
</organism>
<protein>
    <submittedName>
        <fullName evidence="1">Membrane protein insertion efficiency factor YidD</fullName>
    </submittedName>
</protein>
<feature type="non-terminal residue" evidence="1">
    <location>
        <position position="1"/>
    </location>
</feature>
<accession>A0A6J4MWF4</accession>
<reference evidence="1" key="1">
    <citation type="submission" date="2020-02" db="EMBL/GenBank/DDBJ databases">
        <authorList>
            <person name="Meier V. D."/>
        </authorList>
    </citation>
    <scope>NUCLEOTIDE SEQUENCE</scope>
    <source>
        <strain evidence="1">AVDCRST_MAG89</strain>
    </source>
</reference>
<proteinExistence type="predicted"/>
<name>A0A6J4MWF4_9BACT</name>
<dbReference type="EMBL" id="CADCTV010000907">
    <property type="protein sequence ID" value="CAA9368518.1"/>
    <property type="molecule type" value="Genomic_DNA"/>
</dbReference>
<sequence length="70" mass="7196">ARARDDVSHPLLSEGDIAAEAPRLPLSSHVLALRAGGAAAVRRGARLVAAAEAAAALQPPVQGWLRPRSL</sequence>